<dbReference type="InterPro" id="IPR029052">
    <property type="entry name" value="Metallo-depent_PP-like"/>
</dbReference>
<gene>
    <name evidence="2" type="ORF">PISL3812_09498</name>
</gene>
<dbReference type="PANTHER" id="PTHR36492:SF2">
    <property type="entry name" value="[ACYL-CARRIER-PROTEIN] PHOSPHODIESTERASE PPTH"/>
    <property type="match status" value="1"/>
</dbReference>
<dbReference type="Proteomes" id="UP000054383">
    <property type="component" value="Unassembled WGS sequence"/>
</dbReference>
<sequence>MASPSPLPKRKSPTGRLYAIADIHVAFAYNQEAWSALAPHPGDGLILCGDIGETVEHLRLAFSTATRCFDTVWWCPGNHELYTFPTGSSVNFRGEHKYQQCVEVARSYDVLTPEDDFVVWEGQGGPTVIAPIFTLYDYSFKPSDVPLESALWARGMTESIPTENICSSHPKNFRIAYADDYIDAVSWAKEQNIEATDEFLLHPDPYSSRPEWCRELVKKFEAKLEVTQARFPSLPFVIANHWPLRRDLAQLKFIPRFVIWCGTTLTEDWHKKFNARVVISGHLHIRRTDWKNGCRFEEVSLGYPRQWKHCAEMGLEINDLLREVLPGPEPPENGEKATQWRRYG</sequence>
<dbReference type="OrthoDB" id="550558at2759"/>
<dbReference type="InterPro" id="IPR052963">
    <property type="entry name" value="Pantetheine_PDE"/>
</dbReference>
<dbReference type="CDD" id="cd00838">
    <property type="entry name" value="MPP_superfamily"/>
    <property type="match status" value="1"/>
</dbReference>
<reference evidence="2 3" key="1">
    <citation type="submission" date="2015-04" db="EMBL/GenBank/DDBJ databases">
        <authorList>
            <person name="Syromyatnikov M.Y."/>
            <person name="Popov V.N."/>
        </authorList>
    </citation>
    <scope>NUCLEOTIDE SEQUENCE [LARGE SCALE GENOMIC DNA]</scope>
    <source>
        <strain evidence="2">WF-38-12</strain>
    </source>
</reference>
<dbReference type="SUPFAM" id="SSF56300">
    <property type="entry name" value="Metallo-dependent phosphatases"/>
    <property type="match status" value="1"/>
</dbReference>
<dbReference type="Gene3D" id="3.60.21.10">
    <property type="match status" value="1"/>
</dbReference>
<name>A0A0U1MA40_TALIS</name>
<accession>A0A0U1MA40</accession>
<keyword evidence="3" id="KW-1185">Reference proteome</keyword>
<evidence type="ECO:0000313" key="3">
    <source>
        <dbReference type="Proteomes" id="UP000054383"/>
    </source>
</evidence>
<dbReference type="OMA" id="NHWPLRE"/>
<feature type="domain" description="Calcineurin-like phosphoesterase" evidence="1">
    <location>
        <begin position="16"/>
        <end position="285"/>
    </location>
</feature>
<dbReference type="STRING" id="28573.A0A0U1MA40"/>
<proteinExistence type="predicted"/>
<organism evidence="2 3">
    <name type="scientific">Talaromyces islandicus</name>
    <name type="common">Penicillium islandicum</name>
    <dbReference type="NCBI Taxonomy" id="28573"/>
    <lineage>
        <taxon>Eukaryota</taxon>
        <taxon>Fungi</taxon>
        <taxon>Dikarya</taxon>
        <taxon>Ascomycota</taxon>
        <taxon>Pezizomycotina</taxon>
        <taxon>Eurotiomycetes</taxon>
        <taxon>Eurotiomycetidae</taxon>
        <taxon>Eurotiales</taxon>
        <taxon>Trichocomaceae</taxon>
        <taxon>Talaromyces</taxon>
        <taxon>Talaromyces sect. Islandici</taxon>
    </lineage>
</organism>
<dbReference type="InterPro" id="IPR004843">
    <property type="entry name" value="Calcineurin-like_PHP"/>
</dbReference>
<dbReference type="GO" id="GO:0016787">
    <property type="term" value="F:hydrolase activity"/>
    <property type="evidence" value="ECO:0007669"/>
    <property type="project" value="InterPro"/>
</dbReference>
<evidence type="ECO:0000259" key="1">
    <source>
        <dbReference type="Pfam" id="PF00149"/>
    </source>
</evidence>
<protein>
    <recommendedName>
        <fullName evidence="1">Calcineurin-like phosphoesterase domain-containing protein</fullName>
    </recommendedName>
</protein>
<dbReference type="PANTHER" id="PTHR36492">
    <property type="match status" value="1"/>
</dbReference>
<dbReference type="Pfam" id="PF00149">
    <property type="entry name" value="Metallophos"/>
    <property type="match status" value="1"/>
</dbReference>
<evidence type="ECO:0000313" key="2">
    <source>
        <dbReference type="EMBL" id="CRG92438.1"/>
    </source>
</evidence>
<dbReference type="EMBL" id="CVMT01000012">
    <property type="protein sequence ID" value="CRG92438.1"/>
    <property type="molecule type" value="Genomic_DNA"/>
</dbReference>
<dbReference type="AlphaFoldDB" id="A0A0U1MA40"/>